<keyword evidence="6" id="KW-0325">Glycoprotein</keyword>
<keyword evidence="2" id="KW-0813">Transport</keyword>
<evidence type="ECO:0000256" key="3">
    <source>
        <dbReference type="ARBA" id="ARBA00022692"/>
    </source>
</evidence>
<dbReference type="SUPFAM" id="SSF103473">
    <property type="entry name" value="MFS general substrate transporter"/>
    <property type="match status" value="1"/>
</dbReference>
<dbReference type="GO" id="GO:0016020">
    <property type="term" value="C:membrane"/>
    <property type="evidence" value="ECO:0007669"/>
    <property type="project" value="UniProtKB-SubCell"/>
</dbReference>
<evidence type="ECO:0000313" key="10">
    <source>
        <dbReference type="Proteomes" id="UP000717696"/>
    </source>
</evidence>
<feature type="transmembrane region" description="Helical" evidence="7">
    <location>
        <begin position="490"/>
        <end position="512"/>
    </location>
</feature>
<dbReference type="GO" id="GO:0022857">
    <property type="term" value="F:transmembrane transporter activity"/>
    <property type="evidence" value="ECO:0007669"/>
    <property type="project" value="InterPro"/>
</dbReference>
<evidence type="ECO:0000313" key="9">
    <source>
        <dbReference type="EMBL" id="KAH7129484.1"/>
    </source>
</evidence>
<dbReference type="InterPro" id="IPR036259">
    <property type="entry name" value="MFS_trans_sf"/>
</dbReference>
<dbReference type="InterPro" id="IPR011701">
    <property type="entry name" value="MFS"/>
</dbReference>
<proteinExistence type="predicted"/>
<feature type="transmembrane region" description="Helical" evidence="7">
    <location>
        <begin position="364"/>
        <end position="383"/>
    </location>
</feature>
<evidence type="ECO:0000256" key="2">
    <source>
        <dbReference type="ARBA" id="ARBA00022448"/>
    </source>
</evidence>
<evidence type="ECO:0000256" key="7">
    <source>
        <dbReference type="SAM" id="Phobius"/>
    </source>
</evidence>
<feature type="transmembrane region" description="Helical" evidence="7">
    <location>
        <begin position="165"/>
        <end position="187"/>
    </location>
</feature>
<feature type="transmembrane region" description="Helical" evidence="7">
    <location>
        <begin position="431"/>
        <end position="451"/>
    </location>
</feature>
<feature type="transmembrane region" description="Helical" evidence="7">
    <location>
        <begin position="518"/>
        <end position="539"/>
    </location>
</feature>
<keyword evidence="10" id="KW-1185">Reference proteome</keyword>
<dbReference type="OrthoDB" id="288590at2759"/>
<dbReference type="Pfam" id="PF07690">
    <property type="entry name" value="MFS_1"/>
    <property type="match status" value="1"/>
</dbReference>
<feature type="transmembrane region" description="Helical" evidence="7">
    <location>
        <begin position="403"/>
        <end position="424"/>
    </location>
</feature>
<dbReference type="PANTHER" id="PTHR23511">
    <property type="entry name" value="SYNAPTIC VESICLE GLYCOPROTEIN 2"/>
    <property type="match status" value="1"/>
</dbReference>
<evidence type="ECO:0000259" key="8">
    <source>
        <dbReference type="PROSITE" id="PS50850"/>
    </source>
</evidence>
<evidence type="ECO:0000256" key="5">
    <source>
        <dbReference type="ARBA" id="ARBA00023136"/>
    </source>
</evidence>
<feature type="transmembrane region" description="Helical" evidence="7">
    <location>
        <begin position="238"/>
        <end position="259"/>
    </location>
</feature>
<dbReference type="CDD" id="cd17316">
    <property type="entry name" value="MFS_SV2_like"/>
    <property type="match status" value="1"/>
</dbReference>
<keyword evidence="5 7" id="KW-0472">Membrane</keyword>
<comment type="subcellular location">
    <subcellularLocation>
        <location evidence="1">Membrane</location>
        <topology evidence="1">Multi-pass membrane protein</topology>
    </subcellularLocation>
</comment>
<name>A0A9P9ISJ0_9HYPO</name>
<dbReference type="Proteomes" id="UP000717696">
    <property type="component" value="Unassembled WGS sequence"/>
</dbReference>
<dbReference type="EMBL" id="JAGMUU010000021">
    <property type="protein sequence ID" value="KAH7129484.1"/>
    <property type="molecule type" value="Genomic_DNA"/>
</dbReference>
<evidence type="ECO:0000256" key="6">
    <source>
        <dbReference type="ARBA" id="ARBA00023180"/>
    </source>
</evidence>
<feature type="domain" description="Major facilitator superfamily (MFS) profile" evidence="8">
    <location>
        <begin position="73"/>
        <end position="542"/>
    </location>
</feature>
<feature type="transmembrane region" description="Helical" evidence="7">
    <location>
        <begin position="108"/>
        <end position="126"/>
    </location>
</feature>
<evidence type="ECO:0000256" key="1">
    <source>
        <dbReference type="ARBA" id="ARBA00004141"/>
    </source>
</evidence>
<accession>A0A9P9ISJ0</accession>
<dbReference type="AlphaFoldDB" id="A0A9P9ISJ0"/>
<dbReference type="Gene3D" id="1.20.1250.20">
    <property type="entry name" value="MFS general substrate transporter like domains"/>
    <property type="match status" value="1"/>
</dbReference>
<sequence>MSSDSEKGNSGKATQLGPVMTSNSIHQGEVIVNDDAEVREFYGDAVSDSYRLKSELVSQHIGEIGMGKFQWILFVVNGFGWIVDNFWSQGITAVRPPIFNEFDDVTRLSFSSVAYYVGLIVGASFWGTTADLIGRKPAFNATILYGGIFACAVAGTQNFVAFCSLWAVIGTAAGGNVPVDSIIFLEFVPQTHQWLLVSLSGWWNLGQVIVALLSWVFLANFACSAEDAPCPASTNMGWRYLMITLGGIAIVFGLIRILLFKIPESPRYLISKGRDAEAVEAVNYIARYNGKETTLTLDMLQSIDRQCNAAAGSNDKAVTEELAPVDSQAGMSYIQILKESFRDYNASSYKKLFAGRKMAQHTSVTMLIWLTIGIAYPLYFAFITSYLETKKTYRANTGFDYSYMIYCIVSAVGVAGPVAAGFLVETRFGRRWMMAISAVLTGVFLFVYTVAKTQAADIGFQCATGILGNFEYAVMFAFTPESFPGPVRGTGTGIAATLLRFGGLVASFISTYSGYTVVPIYASAALWILAGVFCLGLPFETHGHASL</sequence>
<dbReference type="PROSITE" id="PS50850">
    <property type="entry name" value="MFS"/>
    <property type="match status" value="1"/>
</dbReference>
<evidence type="ECO:0000256" key="4">
    <source>
        <dbReference type="ARBA" id="ARBA00022989"/>
    </source>
</evidence>
<keyword evidence="3 7" id="KW-0812">Transmembrane</keyword>
<keyword evidence="4 7" id="KW-1133">Transmembrane helix</keyword>
<comment type="caution">
    <text evidence="9">The sequence shown here is derived from an EMBL/GenBank/DDBJ whole genome shotgun (WGS) entry which is preliminary data.</text>
</comment>
<dbReference type="InterPro" id="IPR020846">
    <property type="entry name" value="MFS_dom"/>
</dbReference>
<protein>
    <submittedName>
        <fullName evidence="9">Major facilitator superfamily transporter</fullName>
    </submittedName>
</protein>
<gene>
    <name evidence="9" type="ORF">B0J13DRAFT_453482</name>
</gene>
<feature type="transmembrane region" description="Helical" evidence="7">
    <location>
        <begin position="138"/>
        <end position="159"/>
    </location>
</feature>
<feature type="transmembrane region" description="Helical" evidence="7">
    <location>
        <begin position="69"/>
        <end position="88"/>
    </location>
</feature>
<reference evidence="9" key="1">
    <citation type="journal article" date="2021" name="Nat. Commun.">
        <title>Genetic determinants of endophytism in the Arabidopsis root mycobiome.</title>
        <authorList>
            <person name="Mesny F."/>
            <person name="Miyauchi S."/>
            <person name="Thiergart T."/>
            <person name="Pickel B."/>
            <person name="Atanasova L."/>
            <person name="Karlsson M."/>
            <person name="Huettel B."/>
            <person name="Barry K.W."/>
            <person name="Haridas S."/>
            <person name="Chen C."/>
            <person name="Bauer D."/>
            <person name="Andreopoulos W."/>
            <person name="Pangilinan J."/>
            <person name="LaButti K."/>
            <person name="Riley R."/>
            <person name="Lipzen A."/>
            <person name="Clum A."/>
            <person name="Drula E."/>
            <person name="Henrissat B."/>
            <person name="Kohler A."/>
            <person name="Grigoriev I.V."/>
            <person name="Martin F.M."/>
            <person name="Hacquard S."/>
        </authorList>
    </citation>
    <scope>NUCLEOTIDE SEQUENCE</scope>
    <source>
        <strain evidence="9">MPI-CAGE-AT-0021</strain>
    </source>
</reference>
<feature type="transmembrane region" description="Helical" evidence="7">
    <location>
        <begin position="194"/>
        <end position="218"/>
    </location>
</feature>
<dbReference type="PANTHER" id="PTHR23511:SF5">
    <property type="entry name" value="MAJOR FACILITATOR-TYPE TRANSPORTER HXNZ-RELATED"/>
    <property type="match status" value="1"/>
</dbReference>
<organism evidence="9 10">
    <name type="scientific">Dactylonectria estremocensis</name>
    <dbReference type="NCBI Taxonomy" id="1079267"/>
    <lineage>
        <taxon>Eukaryota</taxon>
        <taxon>Fungi</taxon>
        <taxon>Dikarya</taxon>
        <taxon>Ascomycota</taxon>
        <taxon>Pezizomycotina</taxon>
        <taxon>Sordariomycetes</taxon>
        <taxon>Hypocreomycetidae</taxon>
        <taxon>Hypocreales</taxon>
        <taxon>Nectriaceae</taxon>
        <taxon>Dactylonectria</taxon>
    </lineage>
</organism>